<dbReference type="RefSeq" id="WP_191789269.1">
    <property type="nucleotide sequence ID" value="NZ_JACSQE010000002.1"/>
</dbReference>
<feature type="chain" id="PRO_5045637475" description="AMIN-like domain-containing protein" evidence="2">
    <location>
        <begin position="31"/>
        <end position="230"/>
    </location>
</feature>
<sequence>MNGTTRRLRPAALSTGVVAALLALTACSGAGTDDETTGAAPSPSVSSPAPGPTASQSPAAPAGPTSTPTGSTDDDSSTDAPAFPANTEVDLADASPGAALTVTDIRIGRHDGFDRVVYEMGGTGTPGWRVEYVPQANEDGSGKVVPVDGDGTLSVSISGSGYPADTGVTEFDAPSTLRGAGTDEVEEVVFLGVFEGYAQSFVGTDEVSPFRVYALTDPTRVVVEVRNDDV</sequence>
<evidence type="ECO:0000256" key="1">
    <source>
        <dbReference type="SAM" id="MobiDB-lite"/>
    </source>
</evidence>
<dbReference type="InterPro" id="IPR056303">
    <property type="entry name" value="AMIN-like"/>
</dbReference>
<proteinExistence type="predicted"/>
<evidence type="ECO:0000256" key="2">
    <source>
        <dbReference type="SAM" id="SignalP"/>
    </source>
</evidence>
<evidence type="ECO:0000313" key="5">
    <source>
        <dbReference type="Proteomes" id="UP000633601"/>
    </source>
</evidence>
<accession>A0ABR8UYC1</accession>
<organism evidence="4 5">
    <name type="scientific">Oerskovia gallyi</name>
    <dbReference type="NCBI Taxonomy" id="2762226"/>
    <lineage>
        <taxon>Bacteria</taxon>
        <taxon>Bacillati</taxon>
        <taxon>Actinomycetota</taxon>
        <taxon>Actinomycetes</taxon>
        <taxon>Micrococcales</taxon>
        <taxon>Cellulomonadaceae</taxon>
        <taxon>Oerskovia</taxon>
    </lineage>
</organism>
<feature type="signal peptide" evidence="2">
    <location>
        <begin position="1"/>
        <end position="30"/>
    </location>
</feature>
<dbReference type="PROSITE" id="PS51257">
    <property type="entry name" value="PROKAR_LIPOPROTEIN"/>
    <property type="match status" value="1"/>
</dbReference>
<dbReference type="Proteomes" id="UP000633601">
    <property type="component" value="Unassembled WGS sequence"/>
</dbReference>
<keyword evidence="5" id="KW-1185">Reference proteome</keyword>
<feature type="domain" description="AMIN-like" evidence="3">
    <location>
        <begin position="101"/>
        <end position="226"/>
    </location>
</feature>
<comment type="caution">
    <text evidence="4">The sequence shown here is derived from an EMBL/GenBank/DDBJ whole genome shotgun (WGS) entry which is preliminary data.</text>
</comment>
<gene>
    <name evidence="4" type="ORF">H9640_03070</name>
</gene>
<dbReference type="EMBL" id="JACSQE010000002">
    <property type="protein sequence ID" value="MBD7997533.1"/>
    <property type="molecule type" value="Genomic_DNA"/>
</dbReference>
<evidence type="ECO:0000313" key="4">
    <source>
        <dbReference type="EMBL" id="MBD7997533.1"/>
    </source>
</evidence>
<evidence type="ECO:0000259" key="3">
    <source>
        <dbReference type="Pfam" id="PF24837"/>
    </source>
</evidence>
<reference evidence="4 5" key="1">
    <citation type="submission" date="2020-08" db="EMBL/GenBank/DDBJ databases">
        <title>A Genomic Blueprint of the Chicken Gut Microbiome.</title>
        <authorList>
            <person name="Gilroy R."/>
            <person name="Ravi A."/>
            <person name="Getino M."/>
            <person name="Pursley I."/>
            <person name="Horton D.L."/>
            <person name="Alikhan N.-F."/>
            <person name="Baker D."/>
            <person name="Gharbi K."/>
            <person name="Hall N."/>
            <person name="Watson M."/>
            <person name="Adriaenssens E.M."/>
            <person name="Foster-Nyarko E."/>
            <person name="Jarju S."/>
            <person name="Secka A."/>
            <person name="Antonio M."/>
            <person name="Oren A."/>
            <person name="Chaudhuri R."/>
            <person name="La Ragione R.M."/>
            <person name="Hildebrand F."/>
            <person name="Pallen M.J."/>
        </authorList>
    </citation>
    <scope>NUCLEOTIDE SEQUENCE [LARGE SCALE GENOMIC DNA]</scope>
    <source>
        <strain evidence="4 5">Sa2CUA8</strain>
    </source>
</reference>
<feature type="region of interest" description="Disordered" evidence="1">
    <location>
        <begin position="29"/>
        <end position="91"/>
    </location>
</feature>
<protein>
    <recommendedName>
        <fullName evidence="3">AMIN-like domain-containing protein</fullName>
    </recommendedName>
</protein>
<dbReference type="Pfam" id="PF24837">
    <property type="entry name" value="AMIN-like"/>
    <property type="match status" value="1"/>
</dbReference>
<name>A0ABR8UYC1_9CELL</name>
<feature type="compositionally biased region" description="Low complexity" evidence="1">
    <location>
        <begin position="37"/>
        <end position="71"/>
    </location>
</feature>
<keyword evidence="2" id="KW-0732">Signal</keyword>